<feature type="domain" description="Peptidase S9A N-terminal" evidence="2">
    <location>
        <begin position="28"/>
        <end position="263"/>
    </location>
</feature>
<dbReference type="InterPro" id="IPR029058">
    <property type="entry name" value="AB_hydrolase_fold"/>
</dbReference>
<dbReference type="GO" id="GO:0004252">
    <property type="term" value="F:serine-type endopeptidase activity"/>
    <property type="evidence" value="ECO:0007669"/>
    <property type="project" value="InterPro"/>
</dbReference>
<dbReference type="PANTHER" id="PTHR11757:SF19">
    <property type="entry name" value="PROLYL ENDOPEPTIDASE-LIKE"/>
    <property type="match status" value="1"/>
</dbReference>
<organism evidence="3">
    <name type="scientific">marine sediment metagenome</name>
    <dbReference type="NCBI Taxonomy" id="412755"/>
    <lineage>
        <taxon>unclassified sequences</taxon>
        <taxon>metagenomes</taxon>
        <taxon>ecological metagenomes</taxon>
    </lineage>
</organism>
<dbReference type="EMBL" id="BARS01028062">
    <property type="protein sequence ID" value="GAG04087.1"/>
    <property type="molecule type" value="Genomic_DNA"/>
</dbReference>
<dbReference type="PANTHER" id="PTHR11757">
    <property type="entry name" value="PROTEASE FAMILY S9A OLIGOPEPTIDASE"/>
    <property type="match status" value="1"/>
</dbReference>
<comment type="similarity">
    <text evidence="1">Belongs to the peptidase S9A family.</text>
</comment>
<dbReference type="InterPro" id="IPR023302">
    <property type="entry name" value="Pept_S9A_N"/>
</dbReference>
<gene>
    <name evidence="3" type="ORF">S01H1_44019</name>
</gene>
<dbReference type="AlphaFoldDB" id="X0UY45"/>
<dbReference type="Gene3D" id="2.130.10.120">
    <property type="entry name" value="Prolyl oligopeptidase, N-terminal domain"/>
    <property type="match status" value="1"/>
</dbReference>
<feature type="non-terminal residue" evidence="3">
    <location>
        <position position="1"/>
    </location>
</feature>
<name>X0UY45_9ZZZZ</name>
<dbReference type="Pfam" id="PF02897">
    <property type="entry name" value="Peptidase_S9_N"/>
    <property type="match status" value="1"/>
</dbReference>
<evidence type="ECO:0000313" key="3">
    <source>
        <dbReference type="EMBL" id="GAG04087.1"/>
    </source>
</evidence>
<dbReference type="Gene3D" id="3.40.50.1820">
    <property type="entry name" value="alpha/beta hydrolase"/>
    <property type="match status" value="1"/>
</dbReference>
<comment type="caution">
    <text evidence="3">The sequence shown here is derived from an EMBL/GenBank/DDBJ whole genome shotgun (WGS) entry which is preliminary data.</text>
</comment>
<protein>
    <recommendedName>
        <fullName evidence="2">Peptidase S9A N-terminal domain-containing protein</fullName>
    </recommendedName>
</protein>
<accession>X0UY45</accession>
<proteinExistence type="inferred from homology"/>
<sequence length="264" mass="30381">AILLVFFFSYVGCGEGEKADTAAETIKPPVAKIVPKELTAHGDTRVDNYYWLNERDNPEVIAYLKAENAYKDAMTAHTKDFQEKLYNEILGRIKQTDMSVPYKDQGYYHYTRYEEGYEYPIYCRKKESLDAEEEIILNVNEMAKGYDFYSVAGYSSSSNNNLIAYGVDTVSRRLYTLYFMDLTTGKVFEDKILNTSGRAAWANDNKTVFYALKDTTTLRSYKIMKHVLGTDVSEDKVIYTEEDETFGTFVYKTKSKKYLIIAST</sequence>
<evidence type="ECO:0000256" key="1">
    <source>
        <dbReference type="ARBA" id="ARBA00005228"/>
    </source>
</evidence>
<evidence type="ECO:0000259" key="2">
    <source>
        <dbReference type="Pfam" id="PF02897"/>
    </source>
</evidence>
<dbReference type="SUPFAM" id="SSF50993">
    <property type="entry name" value="Peptidase/esterase 'gauge' domain"/>
    <property type="match status" value="1"/>
</dbReference>
<feature type="non-terminal residue" evidence="3">
    <location>
        <position position="264"/>
    </location>
</feature>
<dbReference type="InterPro" id="IPR051543">
    <property type="entry name" value="Serine_Peptidase_S9A"/>
</dbReference>
<reference evidence="3" key="1">
    <citation type="journal article" date="2014" name="Front. Microbiol.">
        <title>High frequency of phylogenetically diverse reductive dehalogenase-homologous genes in deep subseafloor sedimentary metagenomes.</title>
        <authorList>
            <person name="Kawai M."/>
            <person name="Futagami T."/>
            <person name="Toyoda A."/>
            <person name="Takaki Y."/>
            <person name="Nishi S."/>
            <person name="Hori S."/>
            <person name="Arai W."/>
            <person name="Tsubouchi T."/>
            <person name="Morono Y."/>
            <person name="Uchiyama I."/>
            <person name="Ito T."/>
            <person name="Fujiyama A."/>
            <person name="Inagaki F."/>
            <person name="Takami H."/>
        </authorList>
    </citation>
    <scope>NUCLEOTIDE SEQUENCE</scope>
    <source>
        <strain evidence="3">Expedition CK06-06</strain>
    </source>
</reference>